<dbReference type="Gene3D" id="3.40.50.1820">
    <property type="entry name" value="alpha/beta hydrolase"/>
    <property type="match status" value="1"/>
</dbReference>
<dbReference type="InterPro" id="IPR011118">
    <property type="entry name" value="Tannase/feruloyl_esterase"/>
</dbReference>
<dbReference type="VEuPathDB" id="FungiDB:FOZG_00048"/>
<keyword evidence="5 8" id="KW-0378">Hydrolase</keyword>
<evidence type="ECO:0000256" key="5">
    <source>
        <dbReference type="ARBA" id="ARBA00022801"/>
    </source>
</evidence>
<evidence type="ECO:0000313" key="9">
    <source>
        <dbReference type="EMBL" id="SCO92607.1"/>
    </source>
</evidence>
<dbReference type="PANTHER" id="PTHR33938:SF13">
    <property type="entry name" value="CARBOXYLIC ESTER HYDROLASE"/>
    <property type="match status" value="1"/>
</dbReference>
<organism evidence="9 10">
    <name type="scientific">Fusarium oxysporum</name>
    <name type="common">Fusarium vascular wilt</name>
    <dbReference type="NCBI Taxonomy" id="5507"/>
    <lineage>
        <taxon>Eukaryota</taxon>
        <taxon>Fungi</taxon>
        <taxon>Dikarya</taxon>
        <taxon>Ascomycota</taxon>
        <taxon>Pezizomycotina</taxon>
        <taxon>Sordariomycetes</taxon>
        <taxon>Hypocreomycetidae</taxon>
        <taxon>Hypocreales</taxon>
        <taxon>Nectriaceae</taxon>
        <taxon>Fusarium</taxon>
        <taxon>Fusarium oxysporum species complex</taxon>
    </lineage>
</organism>
<evidence type="ECO:0000256" key="4">
    <source>
        <dbReference type="ARBA" id="ARBA00022729"/>
    </source>
</evidence>
<protein>
    <recommendedName>
        <fullName evidence="8">Carboxylic ester hydrolase</fullName>
        <ecNumber evidence="8">3.1.1.-</ecNumber>
    </recommendedName>
</protein>
<evidence type="ECO:0000256" key="8">
    <source>
        <dbReference type="RuleBase" id="RU361238"/>
    </source>
</evidence>
<dbReference type="SUPFAM" id="SSF53474">
    <property type="entry name" value="alpha/beta-Hydrolases"/>
    <property type="match status" value="1"/>
</dbReference>
<dbReference type="VEuPathDB" id="FungiDB:FOMG_17043"/>
<evidence type="ECO:0000313" key="10">
    <source>
        <dbReference type="Proteomes" id="UP000219369"/>
    </source>
</evidence>
<evidence type="ECO:0000256" key="7">
    <source>
        <dbReference type="ARBA" id="ARBA00023157"/>
    </source>
</evidence>
<dbReference type="InterPro" id="IPR029058">
    <property type="entry name" value="AB_hydrolase_fold"/>
</dbReference>
<dbReference type="PANTHER" id="PTHR33938">
    <property type="entry name" value="FERULOYL ESTERASE B-RELATED"/>
    <property type="match status" value="1"/>
</dbReference>
<dbReference type="VEuPathDB" id="FungiDB:FOIG_16286"/>
<dbReference type="VEuPathDB" id="FungiDB:HZS61_007627"/>
<evidence type="ECO:0000256" key="2">
    <source>
        <dbReference type="ARBA" id="ARBA00022487"/>
    </source>
</evidence>
<dbReference type="AlphaFoldDB" id="A0A2H3TVH4"/>
<keyword evidence="3" id="KW-0479">Metal-binding</keyword>
<keyword evidence="4" id="KW-0732">Signal</keyword>
<dbReference type="GO" id="GO:0030600">
    <property type="term" value="F:feruloyl esterase activity"/>
    <property type="evidence" value="ECO:0007669"/>
    <property type="project" value="UniProtKB-ARBA"/>
</dbReference>
<keyword evidence="2" id="KW-0719">Serine esterase</keyword>
<keyword evidence="7" id="KW-1015">Disulfide bond</keyword>
<evidence type="ECO:0000256" key="6">
    <source>
        <dbReference type="ARBA" id="ARBA00022837"/>
    </source>
</evidence>
<name>A0A2H3TVH4_FUSOX</name>
<keyword evidence="6" id="KW-0106">Calcium</keyword>
<dbReference type="EC" id="3.1.1.-" evidence="8"/>
<comment type="similarity">
    <text evidence="1 8">Belongs to the tannase family.</text>
</comment>
<accession>A0A2H3TVH4</accession>
<evidence type="ECO:0000256" key="1">
    <source>
        <dbReference type="ARBA" id="ARBA00006249"/>
    </source>
</evidence>
<dbReference type="Proteomes" id="UP000219369">
    <property type="component" value="Unassembled WGS sequence"/>
</dbReference>
<sequence>MSLAEACTATSFNPSLFGADILGLEANLVTNYSSSVAEAYRYVAPATELRNATFCNVTVTYTHPGQNDTINVEAWLPVDDWNGRFQAVGGGGWVAGRFFLSYEAMKGALAEGFATITTDAGLGDAQDSTPWALASPGNVNLYNLQNLASVSVEDEAVIGKSLIKNFYGRDPKYSYWTGCSQGGRQGLMLAQRYPTAYDGIIAGAPAIHWTEMFSYFQWPQQVMNELGYYPYACEFDAITSSAVAACDSLDGVTDGVISKVDECLTRFDPFTVVGNSIECPQLNGTKVQITREAATVVKATWQGMPILHGRQIYPGVAPGADLTGTNPKSFGQPGLLATNCTSGDCIGSPSPLGLQWLQLFVAKNPELDFTQLNRSQFDDLVYLGGQQYRSVISTQDTDLVKFRDAGGKMITFHGLADNIIPPKATENYYNAVADVLPDIHNFYRYFEAPGLGHCFGGASGQPTELFHQLRGWVENGTAPETSAIKLNAADGTEHSRILCAYPKQAELNAACGDVASAKCWSCTV</sequence>
<dbReference type="Pfam" id="PF07519">
    <property type="entry name" value="Tannase"/>
    <property type="match status" value="1"/>
</dbReference>
<dbReference type="VEuPathDB" id="FungiDB:FOC4_g10000848"/>
<reference evidence="10" key="1">
    <citation type="submission" date="2016-09" db="EMBL/GenBank/DDBJ databases">
        <authorList>
            <person name="Guldener U."/>
        </authorList>
    </citation>
    <scope>NUCLEOTIDE SEQUENCE [LARGE SCALE GENOMIC DNA]</scope>
    <source>
        <strain evidence="10">V64-1</strain>
    </source>
</reference>
<gene>
    <name evidence="9" type="ORF">FRV6_16735</name>
</gene>
<dbReference type="OrthoDB" id="3039123at2759"/>
<dbReference type="GO" id="GO:0046872">
    <property type="term" value="F:metal ion binding"/>
    <property type="evidence" value="ECO:0007669"/>
    <property type="project" value="UniProtKB-KW"/>
</dbReference>
<proteinExistence type="inferred from homology"/>
<evidence type="ECO:0000256" key="3">
    <source>
        <dbReference type="ARBA" id="ARBA00022723"/>
    </source>
</evidence>
<dbReference type="EMBL" id="FMJY01000012">
    <property type="protein sequence ID" value="SCO92607.1"/>
    <property type="molecule type" value="Genomic_DNA"/>
</dbReference>
<dbReference type="VEuPathDB" id="FungiDB:FOC1_g10004968"/>
<dbReference type="VEuPathDB" id="FungiDB:FOXG_17709"/>